<comment type="subcellular location">
    <subcellularLocation>
        <location evidence="1">Nucleus</location>
    </subcellularLocation>
</comment>
<feature type="region of interest" description="Disordered" evidence="9">
    <location>
        <begin position="1"/>
        <end position="214"/>
    </location>
</feature>
<evidence type="ECO:0000256" key="9">
    <source>
        <dbReference type="SAM" id="MobiDB-lite"/>
    </source>
</evidence>
<evidence type="ECO:0000313" key="12">
    <source>
        <dbReference type="Proteomes" id="UP001562354"/>
    </source>
</evidence>
<dbReference type="Proteomes" id="UP001562354">
    <property type="component" value="Unassembled WGS sequence"/>
</dbReference>
<feature type="region of interest" description="Disordered" evidence="9">
    <location>
        <begin position="610"/>
        <end position="641"/>
    </location>
</feature>
<sequence>MSQQPSPSPHGQQQPYQQQPQITQQSPQQSPQPLQQPLPQAPQVQVHQTQQVQQTQQPHVPQLPPQPQQQQQQQQQQMQPVHPPASFPVSATTPAVPHVQPPVNRPYSPYQSAPSPGPGIAVPPNKRQRLSPNPSSPQTVQYASPDAPYQTTPYPNTPTPYAQNTPYNSYSPVAAPSPPPFNTPQPYAASPVAGGAMGPPPRPNADKPEKEEKDKIHDINDVTDVFHGSGIDLREEENYMSSTFRNTHATGSYNNSFGSTSTVPSPNSSFGYLSQGNLGSQTAFAGNGPVSQAPATQEDIQKEVERKHAAAARELAISRQQHLKDSFLVSNRIRHRMHQVAYEQGVALNVEGLFDKIDPTPNTQTMTGPNGQGIAAIQDKDKRGLQEKPKDGYLQETAPLADILTLVSVAANERLRAMLDDAYRLARARRYGSHGLVPPDLADLATGDDPQPTTAVPDPIIDPEWENRKRGSDGNIKAKDSASPAPTISFSDTLSKHLINLAIQDRDAEKERVRKRQERARRLAAKNDDGAMDLKPDISTPSATPAPETSQVAPEKPMTKKERERQAKLGQTEDVLHKNANVTAAMALGLGKKKKYNWMSGGASAVPSNPFKAAKPAPSPMANGTPSGKSPAGSAEPKIDKALQVRERKWGGWREDGIEGRGIQIRDWVQVLERDGREKKALQKALLRLDSPSPAPSGTPGP</sequence>
<dbReference type="GeneID" id="95976760"/>
<organism evidence="11 12">
    <name type="scientific">Neodothiora populina</name>
    <dbReference type="NCBI Taxonomy" id="2781224"/>
    <lineage>
        <taxon>Eukaryota</taxon>
        <taxon>Fungi</taxon>
        <taxon>Dikarya</taxon>
        <taxon>Ascomycota</taxon>
        <taxon>Pezizomycotina</taxon>
        <taxon>Dothideomycetes</taxon>
        <taxon>Dothideomycetidae</taxon>
        <taxon>Dothideales</taxon>
        <taxon>Dothioraceae</taxon>
        <taxon>Neodothiora</taxon>
    </lineage>
</organism>
<feature type="compositionally biased region" description="Basic and acidic residues" evidence="9">
    <location>
        <begin position="525"/>
        <end position="536"/>
    </location>
</feature>
<dbReference type="EMBL" id="JBFMKM010000012">
    <property type="protein sequence ID" value="KAL1302696.1"/>
    <property type="molecule type" value="Genomic_DNA"/>
</dbReference>
<feature type="compositionally biased region" description="Low complexity" evidence="9">
    <location>
        <begin position="147"/>
        <end position="174"/>
    </location>
</feature>
<accession>A0ABR3P949</accession>
<feature type="compositionally biased region" description="Polar residues" evidence="9">
    <location>
        <begin position="130"/>
        <end position="142"/>
    </location>
</feature>
<reference evidence="11 12" key="1">
    <citation type="submission" date="2024-07" db="EMBL/GenBank/DDBJ databases">
        <title>Draft sequence of the Neodothiora populina.</title>
        <authorList>
            <person name="Drown D.D."/>
            <person name="Schuette U.S."/>
            <person name="Buechlein A.B."/>
            <person name="Rusch D.R."/>
            <person name="Winton L.W."/>
            <person name="Adams G.A."/>
        </authorList>
    </citation>
    <scope>NUCLEOTIDE SEQUENCE [LARGE SCALE GENOMIC DNA]</scope>
    <source>
        <strain evidence="11 12">CPC 39397</strain>
    </source>
</reference>
<evidence type="ECO:0000256" key="8">
    <source>
        <dbReference type="ARBA" id="ARBA00031747"/>
    </source>
</evidence>
<comment type="caution">
    <text evidence="11">The sequence shown here is derived from an EMBL/GenBank/DDBJ whole genome shotgun (WGS) entry which is preliminary data.</text>
</comment>
<evidence type="ECO:0000259" key="10">
    <source>
        <dbReference type="Pfam" id="PF05236"/>
    </source>
</evidence>
<evidence type="ECO:0000256" key="4">
    <source>
        <dbReference type="ARBA" id="ARBA00023015"/>
    </source>
</evidence>
<feature type="region of interest" description="Disordered" evidence="9">
    <location>
        <begin position="436"/>
        <end position="489"/>
    </location>
</feature>
<dbReference type="RefSeq" id="XP_069198972.1">
    <property type="nucleotide sequence ID" value="XM_069342472.1"/>
</dbReference>
<feature type="compositionally biased region" description="Polar residues" evidence="9">
    <location>
        <begin position="539"/>
        <end position="552"/>
    </location>
</feature>
<evidence type="ECO:0000256" key="7">
    <source>
        <dbReference type="ARBA" id="ARBA00025346"/>
    </source>
</evidence>
<proteinExistence type="inferred from homology"/>
<feature type="domain" description="Transcription initiation factor TFIID component TAF4 C-terminal" evidence="10">
    <location>
        <begin position="401"/>
        <end position="682"/>
    </location>
</feature>
<name>A0ABR3P949_9PEZI</name>
<keyword evidence="6" id="KW-0539">Nucleus</keyword>
<gene>
    <name evidence="11" type="ORF">AAFC00_003058</name>
</gene>
<evidence type="ECO:0000313" key="11">
    <source>
        <dbReference type="EMBL" id="KAL1302696.1"/>
    </source>
</evidence>
<feature type="compositionally biased region" description="Pro residues" evidence="9">
    <location>
        <begin position="693"/>
        <end position="702"/>
    </location>
</feature>
<keyword evidence="4" id="KW-0805">Transcription regulation</keyword>
<feature type="region of interest" description="Disordered" evidence="9">
    <location>
        <begin position="683"/>
        <end position="702"/>
    </location>
</feature>
<feature type="compositionally biased region" description="Low complexity" evidence="9">
    <location>
        <begin position="68"/>
        <end position="80"/>
    </location>
</feature>
<comment type="similarity">
    <text evidence="2">Belongs to the TAF4 family.</text>
</comment>
<dbReference type="Pfam" id="PF05236">
    <property type="entry name" value="TAF4"/>
    <property type="match status" value="1"/>
</dbReference>
<feature type="compositionally biased region" description="Low complexity" evidence="9">
    <location>
        <begin position="41"/>
        <end position="60"/>
    </location>
</feature>
<dbReference type="InterPro" id="IPR007900">
    <property type="entry name" value="TAF4_C"/>
</dbReference>
<feature type="compositionally biased region" description="Basic and acidic residues" evidence="9">
    <location>
        <begin position="465"/>
        <end position="480"/>
    </location>
</feature>
<evidence type="ECO:0000256" key="6">
    <source>
        <dbReference type="ARBA" id="ARBA00023242"/>
    </source>
</evidence>
<evidence type="ECO:0000256" key="5">
    <source>
        <dbReference type="ARBA" id="ARBA00023163"/>
    </source>
</evidence>
<keyword evidence="5" id="KW-0804">Transcription</keyword>
<keyword evidence="12" id="KW-1185">Reference proteome</keyword>
<protein>
    <recommendedName>
        <fullName evidence="3">Transcription initiation factor TFIID subunit 4</fullName>
    </recommendedName>
    <alternativeName>
        <fullName evidence="8">TBP-associated factor 4</fullName>
    </alternativeName>
</protein>
<evidence type="ECO:0000256" key="3">
    <source>
        <dbReference type="ARBA" id="ARBA00017306"/>
    </source>
</evidence>
<comment type="function">
    <text evidence="7">Functions as a component of the DNA-binding general transcription factor complex TFIID. Binding of TFIID to a promoter (with or without TATA element) is the initial step in pre-initiation complex (PIC) formation. TFIID plays a key role in the regulation of gene expression by RNA polymerase II through different activities such as transcription activator interaction, core promoter recognition and selectivity, TFIIA and TFIIB interaction, chromatin modification (histone acetylation by TAF1), facilitation of DNA opening and initiation of transcription.</text>
</comment>
<feature type="compositionally biased region" description="Basic and acidic residues" evidence="9">
    <location>
        <begin position="204"/>
        <end position="214"/>
    </location>
</feature>
<feature type="compositionally biased region" description="Basic residues" evidence="9">
    <location>
        <begin position="513"/>
        <end position="524"/>
    </location>
</feature>
<feature type="compositionally biased region" description="Low complexity" evidence="9">
    <location>
        <begin position="1"/>
        <end position="33"/>
    </location>
</feature>
<evidence type="ECO:0000256" key="1">
    <source>
        <dbReference type="ARBA" id="ARBA00004123"/>
    </source>
</evidence>
<feature type="region of interest" description="Disordered" evidence="9">
    <location>
        <begin position="507"/>
        <end position="565"/>
    </location>
</feature>
<evidence type="ECO:0000256" key="2">
    <source>
        <dbReference type="ARBA" id="ARBA00006178"/>
    </source>
</evidence>